<dbReference type="EMBL" id="PFCN01000002">
    <property type="protein sequence ID" value="PIR70678.1"/>
    <property type="molecule type" value="Genomic_DNA"/>
</dbReference>
<comment type="caution">
    <text evidence="6">The sequence shown here is derived from an EMBL/GenBank/DDBJ whole genome shotgun (WGS) entry which is preliminary data.</text>
</comment>
<dbReference type="PANTHER" id="PTHR43024:SF1">
    <property type="entry name" value="UDP-N-ACETYLMURAMOYL-TRIPEPTIDE--D-ALANYL-D-ALANINE LIGASE"/>
    <property type="match status" value="1"/>
</dbReference>
<organism evidence="6 7">
    <name type="scientific">Candidatus Niyogibacteria bacterium CG10_big_fil_rev_8_21_14_0_10_42_19</name>
    <dbReference type="NCBI Taxonomy" id="1974725"/>
    <lineage>
        <taxon>Bacteria</taxon>
        <taxon>Candidatus Niyogiibacteriota</taxon>
    </lineage>
</organism>
<dbReference type="InterPro" id="IPR013221">
    <property type="entry name" value="Mur_ligase_cen"/>
</dbReference>
<keyword evidence="1" id="KW-0436">Ligase</keyword>
<sequence length="432" mass="48364">MRIVFKKIVAFILQTEARLILRKYKPDVIMVTGSVGKTSAKDAIFEVVKKIAPARKSQKSFNSEIGFPLTLLGRDNAWYSVFGWLSNLLYGLKLVIFTQDYPKIIVAEIGVQSPGDIRKVADYLKAKMAVVTAIGEIPVHVEYFAGPEDIAREKSEILRTLEVDGWAILNFDDAVVFDMKEKTKAHVMTYGFSKWANVRASNYKIFFTKKNKMKVPEGITFKVDYNGTIVPIRIYNSFGKHHVYSALAAICAGLANKMNLVEIAEALGGYSSPPGRLKLIEGEKNTWILDDTYNASPQSMHAALHVLQDLPAKRKIAVLGDMLELGRYTIEAHRAVARSVKFADILITVGMRAKFIAEEARALGFPGHNIAEFFTSIEAAQHVEKILQPEDLLLIKGSQGMRMERVVVEIMSEPQRAKELIVRQDDGWLSIL</sequence>
<dbReference type="PANTHER" id="PTHR43024">
    <property type="entry name" value="UDP-N-ACETYLMURAMOYL-TRIPEPTIDE--D-ALANYL-D-ALANINE LIGASE"/>
    <property type="match status" value="1"/>
</dbReference>
<protein>
    <recommendedName>
        <fullName evidence="8">UDP-N-acetylmuramoyl-tripeptide--D-alanyl-D-alanine ligase</fullName>
    </recommendedName>
</protein>
<name>A0A2H0TGI8_9BACT</name>
<dbReference type="Pfam" id="PF02875">
    <property type="entry name" value="Mur_ligase_C"/>
    <property type="match status" value="1"/>
</dbReference>
<dbReference type="SUPFAM" id="SSF53623">
    <property type="entry name" value="MurD-like peptide ligases, catalytic domain"/>
    <property type="match status" value="1"/>
</dbReference>
<gene>
    <name evidence="6" type="ORF">COU46_00045</name>
</gene>
<dbReference type="InterPro" id="IPR036615">
    <property type="entry name" value="Mur_ligase_C_dom_sf"/>
</dbReference>
<evidence type="ECO:0000256" key="2">
    <source>
        <dbReference type="ARBA" id="ARBA00022741"/>
    </source>
</evidence>
<keyword evidence="3" id="KW-0067">ATP-binding</keyword>
<evidence type="ECO:0000256" key="1">
    <source>
        <dbReference type="ARBA" id="ARBA00022598"/>
    </source>
</evidence>
<evidence type="ECO:0000259" key="4">
    <source>
        <dbReference type="Pfam" id="PF02875"/>
    </source>
</evidence>
<keyword evidence="2" id="KW-0547">Nucleotide-binding</keyword>
<feature type="domain" description="Mur ligase C-terminal" evidence="4">
    <location>
        <begin position="275"/>
        <end position="398"/>
    </location>
</feature>
<proteinExistence type="predicted"/>
<dbReference type="Pfam" id="PF08245">
    <property type="entry name" value="Mur_ligase_M"/>
    <property type="match status" value="1"/>
</dbReference>
<dbReference type="SUPFAM" id="SSF53244">
    <property type="entry name" value="MurD-like peptide ligases, peptide-binding domain"/>
    <property type="match status" value="1"/>
</dbReference>
<dbReference type="GO" id="GO:0005524">
    <property type="term" value="F:ATP binding"/>
    <property type="evidence" value="ECO:0007669"/>
    <property type="project" value="UniProtKB-KW"/>
</dbReference>
<evidence type="ECO:0000313" key="7">
    <source>
        <dbReference type="Proteomes" id="UP000229383"/>
    </source>
</evidence>
<evidence type="ECO:0008006" key="8">
    <source>
        <dbReference type="Google" id="ProtNLM"/>
    </source>
</evidence>
<dbReference type="Gene3D" id="3.90.190.20">
    <property type="entry name" value="Mur ligase, C-terminal domain"/>
    <property type="match status" value="1"/>
</dbReference>
<dbReference type="Gene3D" id="3.40.1190.10">
    <property type="entry name" value="Mur-like, catalytic domain"/>
    <property type="match status" value="1"/>
</dbReference>
<dbReference type="InterPro" id="IPR004101">
    <property type="entry name" value="Mur_ligase_C"/>
</dbReference>
<reference evidence="7" key="1">
    <citation type="submission" date="2017-09" db="EMBL/GenBank/DDBJ databases">
        <title>Depth-based differentiation of microbial function through sediment-hosted aquifers and enrichment of novel symbionts in the deep terrestrial subsurface.</title>
        <authorList>
            <person name="Probst A.J."/>
            <person name="Ladd B."/>
            <person name="Jarett J.K."/>
            <person name="Geller-Mcgrath D.E."/>
            <person name="Sieber C.M.K."/>
            <person name="Emerson J.B."/>
            <person name="Anantharaman K."/>
            <person name="Thomas B.C."/>
            <person name="Malmstrom R."/>
            <person name="Stieglmeier M."/>
            <person name="Klingl A."/>
            <person name="Woyke T."/>
            <person name="Ryan C.M."/>
            <person name="Banfield J.F."/>
        </authorList>
    </citation>
    <scope>NUCLEOTIDE SEQUENCE [LARGE SCALE GENOMIC DNA]</scope>
</reference>
<evidence type="ECO:0000259" key="5">
    <source>
        <dbReference type="Pfam" id="PF08245"/>
    </source>
</evidence>
<dbReference type="InterPro" id="IPR036565">
    <property type="entry name" value="Mur-like_cat_sf"/>
</dbReference>
<dbReference type="AlphaFoldDB" id="A0A2H0TGI8"/>
<feature type="domain" description="Mur ligase central" evidence="5">
    <location>
        <begin position="99"/>
        <end position="252"/>
    </location>
</feature>
<evidence type="ECO:0000313" key="6">
    <source>
        <dbReference type="EMBL" id="PIR70678.1"/>
    </source>
</evidence>
<accession>A0A2H0TGI8</accession>
<dbReference type="GO" id="GO:0016881">
    <property type="term" value="F:acid-amino acid ligase activity"/>
    <property type="evidence" value="ECO:0007669"/>
    <property type="project" value="InterPro"/>
</dbReference>
<evidence type="ECO:0000256" key="3">
    <source>
        <dbReference type="ARBA" id="ARBA00022840"/>
    </source>
</evidence>
<dbReference type="InterPro" id="IPR051046">
    <property type="entry name" value="MurCDEF_CellWall_CoF430Synth"/>
</dbReference>
<dbReference type="Proteomes" id="UP000229383">
    <property type="component" value="Unassembled WGS sequence"/>
</dbReference>